<dbReference type="Proteomes" id="UP000078397">
    <property type="component" value="Unassembled WGS sequence"/>
</dbReference>
<reference evidence="3 4" key="1">
    <citation type="journal article" date="2016" name="PLoS Pathog.">
        <title>Biosynthesis of antibiotic leucinostatins in bio-control fungus Purpureocillium lilacinum and their inhibition on phytophthora revealed by genome mining.</title>
        <authorList>
            <person name="Wang G."/>
            <person name="Liu Z."/>
            <person name="Lin R."/>
            <person name="Li E."/>
            <person name="Mao Z."/>
            <person name="Ling J."/>
            <person name="Yang Y."/>
            <person name="Yin W.B."/>
            <person name="Xie B."/>
        </authorList>
    </citation>
    <scope>NUCLEOTIDE SEQUENCE [LARGE SCALE GENOMIC DNA]</scope>
    <source>
        <strain evidence="3">170</strain>
    </source>
</reference>
<accession>A0A179G4C4</accession>
<feature type="compositionally biased region" description="Basic and acidic residues" evidence="1">
    <location>
        <begin position="82"/>
        <end position="91"/>
    </location>
</feature>
<keyword evidence="2" id="KW-1133">Transmembrane helix</keyword>
<dbReference type="GeneID" id="28844390"/>
<dbReference type="EMBL" id="LSBJ02000001">
    <property type="protein sequence ID" value="OAQ72370.1"/>
    <property type="molecule type" value="Genomic_DNA"/>
</dbReference>
<keyword evidence="4" id="KW-1185">Reference proteome</keyword>
<keyword evidence="2" id="KW-0472">Membrane</keyword>
<dbReference type="KEGG" id="pchm:VFPPC_00365"/>
<comment type="caution">
    <text evidence="3">The sequence shown here is derived from an EMBL/GenBank/DDBJ whole genome shotgun (WGS) entry which is preliminary data.</text>
</comment>
<evidence type="ECO:0000313" key="4">
    <source>
        <dbReference type="Proteomes" id="UP000078397"/>
    </source>
</evidence>
<feature type="transmembrane region" description="Helical" evidence="2">
    <location>
        <begin position="400"/>
        <end position="423"/>
    </location>
</feature>
<evidence type="ECO:0000313" key="3">
    <source>
        <dbReference type="EMBL" id="OAQ72370.1"/>
    </source>
</evidence>
<dbReference type="RefSeq" id="XP_018148453.1">
    <property type="nucleotide sequence ID" value="XM_018280396.1"/>
</dbReference>
<dbReference type="OrthoDB" id="2688021at2759"/>
<dbReference type="AlphaFoldDB" id="A0A179G4C4"/>
<evidence type="ECO:0000256" key="2">
    <source>
        <dbReference type="SAM" id="Phobius"/>
    </source>
</evidence>
<feature type="transmembrane region" description="Helical" evidence="2">
    <location>
        <begin position="194"/>
        <end position="216"/>
    </location>
</feature>
<keyword evidence="2" id="KW-0812">Transmembrane</keyword>
<evidence type="ECO:0000256" key="1">
    <source>
        <dbReference type="SAM" id="MobiDB-lite"/>
    </source>
</evidence>
<name>A0A179G4C4_METCM</name>
<feature type="transmembrane region" description="Helical" evidence="2">
    <location>
        <begin position="272"/>
        <end position="295"/>
    </location>
</feature>
<organism evidence="3 4">
    <name type="scientific">Pochonia chlamydosporia 170</name>
    <dbReference type="NCBI Taxonomy" id="1380566"/>
    <lineage>
        <taxon>Eukaryota</taxon>
        <taxon>Fungi</taxon>
        <taxon>Dikarya</taxon>
        <taxon>Ascomycota</taxon>
        <taxon>Pezizomycotina</taxon>
        <taxon>Sordariomycetes</taxon>
        <taxon>Hypocreomycetidae</taxon>
        <taxon>Hypocreales</taxon>
        <taxon>Clavicipitaceae</taxon>
        <taxon>Pochonia</taxon>
    </lineage>
</organism>
<proteinExistence type="predicted"/>
<protein>
    <submittedName>
        <fullName evidence="3">Uncharacterized protein</fullName>
    </submittedName>
</protein>
<dbReference type="STRING" id="1380566.A0A179G4C4"/>
<feature type="transmembrane region" description="Helical" evidence="2">
    <location>
        <begin position="315"/>
        <end position="336"/>
    </location>
</feature>
<feature type="region of interest" description="Disordered" evidence="1">
    <location>
        <begin position="40"/>
        <end position="104"/>
    </location>
</feature>
<gene>
    <name evidence="3" type="ORF">VFPPC_00365</name>
</gene>
<sequence>MDQTRDSRTWNLTVNSQYDEGGDGMCLLIYPCLTTTTDDSTDDRNLHPGSSPQDPILPNGGYLGGPGIPLSPEPGRALPESQNRDEKERHSASASSNDIDRDGLVGPLNICPEVPPQSPPKLIESCENGGDISLNLNCDSLSTTESESCSEGGDISLQYLSRSLTPANKSQADEETARPLPNFDFAPATRTVCIVVVCGGVLLSLGCVASGTYILAAEPRRKYARYCFGAWNWGMRWTRHVSMRWALHLERRLKFNTTFWPFPRLKRSRAHIWYISILHEATDVLCFACFHVFVWGITQGNVARDTTATLRFGGMAMLLLGLLVSVITAINACSVLSTKSSIPTWSSNPLNTTLAAIHKGAVTRCPGRTMQSVQQRHSRLTRPEYPKEEQRTMTQSRPAILYLVVICWVHSVVATIATIGVGVQPRSPLSNACLSCFVIPPLPGEAYAFLLPSLFVTAIRSVQLVALRCAEAVVDIAGDEAV</sequence>